<proteinExistence type="predicted"/>
<sequence length="225" mass="26032">MKAHILSYSDFNRSFIIYTDASGTGLDAVLSQLQKDGKEHVIAYASQSMNRAEMNYAITDQECLAVVWTVQHFQHYLGIRPFTIVTDHITLKWLKTSKIPKGRRARWIMKLQQYDFQIKHRPGKANANANALLRIHENPVECYMVSIVPSGLNNEEMPEETLNIGKCHGCQEERPFLEKYSIQEKSFLCCQSCNINLKDNEEICERCYKSALCTDEWDIYYGFNS</sequence>
<evidence type="ECO:0000313" key="10">
    <source>
        <dbReference type="Proteomes" id="UP000247702"/>
    </source>
</evidence>
<dbReference type="SUPFAM" id="SSF56672">
    <property type="entry name" value="DNA/RNA polymerases"/>
    <property type="match status" value="1"/>
</dbReference>
<evidence type="ECO:0000256" key="2">
    <source>
        <dbReference type="ARBA" id="ARBA00022695"/>
    </source>
</evidence>
<gene>
    <name evidence="9" type="ORF">RCL2_001968300</name>
    <name evidence="8" type="ORF">RclHR1_33420003</name>
</gene>
<dbReference type="GO" id="GO:0016787">
    <property type="term" value="F:hydrolase activity"/>
    <property type="evidence" value="ECO:0007669"/>
    <property type="project" value="UniProtKB-KW"/>
</dbReference>
<dbReference type="InterPro" id="IPR043502">
    <property type="entry name" value="DNA/RNA_pol_sf"/>
</dbReference>
<dbReference type="PANTHER" id="PTHR34072:SF58">
    <property type="entry name" value="DNA (CYTOSINE-5-)-METHYLTRANSFERASE"/>
    <property type="match status" value="1"/>
</dbReference>
<evidence type="ECO:0000313" key="8">
    <source>
        <dbReference type="EMBL" id="GBB98863.1"/>
    </source>
</evidence>
<dbReference type="EMBL" id="BLAL01000218">
    <property type="protein sequence ID" value="GES92924.1"/>
    <property type="molecule type" value="Genomic_DNA"/>
</dbReference>
<evidence type="ECO:0000256" key="3">
    <source>
        <dbReference type="ARBA" id="ARBA00022722"/>
    </source>
</evidence>
<dbReference type="CDD" id="cd09274">
    <property type="entry name" value="RNase_HI_RT_Ty3"/>
    <property type="match status" value="1"/>
</dbReference>
<dbReference type="Gene3D" id="3.10.20.370">
    <property type="match status" value="1"/>
</dbReference>
<keyword evidence="5" id="KW-0378">Hydrolase</keyword>
<keyword evidence="1" id="KW-0808">Transferase</keyword>
<dbReference type="GO" id="GO:0004519">
    <property type="term" value="F:endonuclease activity"/>
    <property type="evidence" value="ECO:0007669"/>
    <property type="project" value="UniProtKB-KW"/>
</dbReference>
<dbReference type="Proteomes" id="UP000615446">
    <property type="component" value="Unassembled WGS sequence"/>
</dbReference>
<comment type="caution">
    <text evidence="8">The sequence shown here is derived from an EMBL/GenBank/DDBJ whole genome shotgun (WGS) entry which is preliminary data.</text>
</comment>
<name>A0A2Z6R9R1_9GLOM</name>
<dbReference type="OrthoDB" id="5550292at2759"/>
<evidence type="ECO:0000259" key="7">
    <source>
        <dbReference type="Pfam" id="PF17917"/>
    </source>
</evidence>
<dbReference type="GO" id="GO:0003964">
    <property type="term" value="F:RNA-directed DNA polymerase activity"/>
    <property type="evidence" value="ECO:0007669"/>
    <property type="project" value="UniProtKB-KW"/>
</dbReference>
<evidence type="ECO:0000256" key="5">
    <source>
        <dbReference type="ARBA" id="ARBA00022801"/>
    </source>
</evidence>
<dbReference type="FunFam" id="3.10.20.370:FF:000001">
    <property type="entry name" value="Retrovirus-related Pol polyprotein from transposon 17.6-like protein"/>
    <property type="match status" value="1"/>
</dbReference>
<evidence type="ECO:0000256" key="1">
    <source>
        <dbReference type="ARBA" id="ARBA00022679"/>
    </source>
</evidence>
<keyword evidence="4" id="KW-0255">Endonuclease</keyword>
<keyword evidence="3" id="KW-0540">Nuclease</keyword>
<keyword evidence="6" id="KW-0695">RNA-directed DNA polymerase</keyword>
<keyword evidence="2" id="KW-0548">Nucleotidyltransferase</keyword>
<dbReference type="EMBL" id="BEXD01002605">
    <property type="protein sequence ID" value="GBB98863.1"/>
    <property type="molecule type" value="Genomic_DNA"/>
</dbReference>
<accession>A0A2Z6R9R1</accession>
<dbReference type="Proteomes" id="UP000247702">
    <property type="component" value="Unassembled WGS sequence"/>
</dbReference>
<reference evidence="8 10" key="1">
    <citation type="submission" date="2017-11" db="EMBL/GenBank/DDBJ databases">
        <title>The genome of Rhizophagus clarus HR1 reveals common genetic basis of auxotrophy among arbuscular mycorrhizal fungi.</title>
        <authorList>
            <person name="Kobayashi Y."/>
        </authorList>
    </citation>
    <scope>NUCLEOTIDE SEQUENCE [LARGE SCALE GENOMIC DNA]</scope>
    <source>
        <strain evidence="8 10">HR1</strain>
    </source>
</reference>
<dbReference type="AlphaFoldDB" id="A0A2Z6R9R1"/>
<evidence type="ECO:0000256" key="6">
    <source>
        <dbReference type="ARBA" id="ARBA00022918"/>
    </source>
</evidence>
<evidence type="ECO:0000313" key="9">
    <source>
        <dbReference type="EMBL" id="GES92924.1"/>
    </source>
</evidence>
<dbReference type="InterPro" id="IPR041373">
    <property type="entry name" value="RT_RNaseH"/>
</dbReference>
<organism evidence="8 10">
    <name type="scientific">Rhizophagus clarus</name>
    <dbReference type="NCBI Taxonomy" id="94130"/>
    <lineage>
        <taxon>Eukaryota</taxon>
        <taxon>Fungi</taxon>
        <taxon>Fungi incertae sedis</taxon>
        <taxon>Mucoromycota</taxon>
        <taxon>Glomeromycotina</taxon>
        <taxon>Glomeromycetes</taxon>
        <taxon>Glomerales</taxon>
        <taxon>Glomeraceae</taxon>
        <taxon>Rhizophagus</taxon>
    </lineage>
</organism>
<reference evidence="9" key="2">
    <citation type="submission" date="2019-10" db="EMBL/GenBank/DDBJ databases">
        <title>Conservation and host-specific expression of non-tandemly repeated heterogenous ribosome RNA gene in arbuscular mycorrhizal fungi.</title>
        <authorList>
            <person name="Maeda T."/>
            <person name="Kobayashi Y."/>
            <person name="Nakagawa T."/>
            <person name="Ezawa T."/>
            <person name="Yamaguchi K."/>
            <person name="Bino T."/>
            <person name="Nishimoto Y."/>
            <person name="Shigenobu S."/>
            <person name="Kawaguchi M."/>
        </authorList>
    </citation>
    <scope>NUCLEOTIDE SEQUENCE</scope>
    <source>
        <strain evidence="9">HR1</strain>
    </source>
</reference>
<dbReference type="STRING" id="94130.A0A2Z6R9R1"/>
<dbReference type="Pfam" id="PF17917">
    <property type="entry name" value="RT_RNaseH"/>
    <property type="match status" value="1"/>
</dbReference>
<keyword evidence="10" id="KW-1185">Reference proteome</keyword>
<evidence type="ECO:0000256" key="4">
    <source>
        <dbReference type="ARBA" id="ARBA00022759"/>
    </source>
</evidence>
<protein>
    <recommendedName>
        <fullName evidence="7">Reverse transcriptase RNase H-like domain-containing protein</fullName>
    </recommendedName>
</protein>
<dbReference type="PANTHER" id="PTHR34072">
    <property type="entry name" value="ENZYMATIC POLYPROTEIN-RELATED"/>
    <property type="match status" value="1"/>
</dbReference>
<feature type="domain" description="Reverse transcriptase RNase H-like" evidence="7">
    <location>
        <begin position="10"/>
        <end position="114"/>
    </location>
</feature>